<keyword evidence="3" id="KW-0547">Nucleotide-binding</keyword>
<accession>A0A7C9RQF0</accession>
<keyword evidence="4" id="KW-1185">Reference proteome</keyword>
<dbReference type="Proteomes" id="UP000481360">
    <property type="component" value="Unassembled WGS sequence"/>
</dbReference>
<dbReference type="Pfam" id="PF13401">
    <property type="entry name" value="AAA_22"/>
    <property type="match status" value="1"/>
</dbReference>
<feature type="domain" description="ORC1/DEAH AAA+ ATPase" evidence="2">
    <location>
        <begin position="81"/>
        <end position="153"/>
    </location>
</feature>
<feature type="region of interest" description="Disordered" evidence="1">
    <location>
        <begin position="566"/>
        <end position="596"/>
    </location>
</feature>
<organism evidence="3 4">
    <name type="scientific">Lentzea alba</name>
    <dbReference type="NCBI Taxonomy" id="2714351"/>
    <lineage>
        <taxon>Bacteria</taxon>
        <taxon>Bacillati</taxon>
        <taxon>Actinomycetota</taxon>
        <taxon>Actinomycetes</taxon>
        <taxon>Pseudonocardiales</taxon>
        <taxon>Pseudonocardiaceae</taxon>
        <taxon>Lentzea</taxon>
    </lineage>
</organism>
<evidence type="ECO:0000256" key="1">
    <source>
        <dbReference type="SAM" id="MobiDB-lite"/>
    </source>
</evidence>
<dbReference type="RefSeq" id="WP_166046430.1">
    <property type="nucleotide sequence ID" value="NZ_JAAMPJ010000004.1"/>
</dbReference>
<dbReference type="AlphaFoldDB" id="A0A7C9RQF0"/>
<dbReference type="SUPFAM" id="SSF52540">
    <property type="entry name" value="P-loop containing nucleoside triphosphate hydrolases"/>
    <property type="match status" value="1"/>
</dbReference>
<sequence>MADQFTLHTCWRAEEAAQTINTEAVSPSRAVFLATHATFRLRRSRLTGGTREDAKNMERAADLVDEKAVLSDFLARKSDTGALLMPIVGESGTGKSHLIRWVREQVEDTPKRKVIYLEKGKTSLKAVIAELLADLESDNAAELRRTIDKLSSSVEPEALARRLINSIEEELSATTQEGVSGPIRVLRGPRGVAVLLQDPHVRNHMLESTRFIPQLAHQLLHDRRDGEQQRPERFTTEDLPLEFGDIGKVAQMTAGVLKMLSTNPPMKVAAVDLLNECLEAAVKRAFNLGAGSLVSAMEEVRREYGRRGREIILLVEDFALIQGMQRELLDAMIEPARREGVEVLARIRTLLAVTTGYFQSLPETVLTRLHATVGYVYDLDAPFDPTGSGEDYMASFIGRYLNAARIGSEALEAVSEGAEVPNHCDDCKFKTECHPAFGVSDEGYGLYPFNRSALTRAVHSTAPVEAPYQFVPRAVLGSVVHKVLVEDAKPIRDGAFPHRGFIDRFRRAKIDDPLDSATLDMVESAHPAEVDRYRAFLEFWGNAESPFEAEAAVRLAFGLAPLKASDTRRPRTRGVPKPAVERDKAPEAGSSSLPQSLRSRLQEIEDWATKDTDAMSNVARELRTIAADVVTQRYDWADPLMNSMTKDALKSIWSATSGAVHIRGARGGLKVDPESAPIQFAKSGQNAQFFKSILQLSQGYPPISMDSVYRLAELAESKAADFTAAVLVKQEITDPDLVLGLRVSLIGAALAGRAWPGMPEAGMVDAVLHDGKGWVREDFAARVPRWNSTLADHLSKREELVTRIRNAVGISQGERGRVRLIDAAHLLPLLQQAAQEWTWQVGDRSVPAWVSAAAKGFMLLPSMVDEQLGALRDLLASLRRRVARGMLSKVVQAVLDAMDEAKQHGLHLTSAQSENLRRLATDVQDVDWHVITELEDDLARLADTSGEGQDRAKAEMIVAARGRGPALPAIRAFLEASNDWLDEALESARNRIGGHEEETSDNLNSVVREWAEIVFSEESANE</sequence>
<dbReference type="InterPro" id="IPR027417">
    <property type="entry name" value="P-loop_NTPase"/>
</dbReference>
<dbReference type="NCBIfam" id="NF041065">
    <property type="entry name" value="DpdH"/>
    <property type="match status" value="1"/>
</dbReference>
<evidence type="ECO:0000313" key="4">
    <source>
        <dbReference type="Proteomes" id="UP000481360"/>
    </source>
</evidence>
<dbReference type="GO" id="GO:0005524">
    <property type="term" value="F:ATP binding"/>
    <property type="evidence" value="ECO:0007669"/>
    <property type="project" value="UniProtKB-KW"/>
</dbReference>
<name>A0A7C9RQF0_9PSEU</name>
<dbReference type="EMBL" id="JAAMPJ010000004">
    <property type="protein sequence ID" value="NGY60388.1"/>
    <property type="molecule type" value="Genomic_DNA"/>
</dbReference>
<gene>
    <name evidence="3" type="ORF">G7043_15775</name>
</gene>
<keyword evidence="3" id="KW-0067">ATP-binding</keyword>
<proteinExistence type="predicted"/>
<dbReference type="Gene3D" id="3.40.50.300">
    <property type="entry name" value="P-loop containing nucleotide triphosphate hydrolases"/>
    <property type="match status" value="1"/>
</dbReference>
<evidence type="ECO:0000259" key="2">
    <source>
        <dbReference type="Pfam" id="PF13401"/>
    </source>
</evidence>
<comment type="caution">
    <text evidence="3">The sequence shown here is derived from an EMBL/GenBank/DDBJ whole genome shotgun (WGS) entry which is preliminary data.</text>
</comment>
<protein>
    <submittedName>
        <fullName evidence="3">ATP-binding protein</fullName>
    </submittedName>
</protein>
<dbReference type="GO" id="GO:0016887">
    <property type="term" value="F:ATP hydrolysis activity"/>
    <property type="evidence" value="ECO:0007669"/>
    <property type="project" value="InterPro"/>
</dbReference>
<reference evidence="3 4" key="1">
    <citation type="submission" date="2020-03" db="EMBL/GenBank/DDBJ databases">
        <title>Isolation and identification of active actinomycetes.</title>
        <authorList>
            <person name="Sun X."/>
        </authorList>
    </citation>
    <scope>NUCLEOTIDE SEQUENCE [LARGE SCALE GENOMIC DNA]</scope>
    <source>
        <strain evidence="3 4">NEAU-D13</strain>
    </source>
</reference>
<evidence type="ECO:0000313" key="3">
    <source>
        <dbReference type="EMBL" id="NGY60388.1"/>
    </source>
</evidence>
<dbReference type="InterPro" id="IPR049945">
    <property type="entry name" value="AAA_22"/>
</dbReference>